<evidence type="ECO:0000313" key="1">
    <source>
        <dbReference type="EMBL" id="TFY76040.1"/>
    </source>
</evidence>
<sequence>MWRLRGHGQDLPTDCGHWGYFQTIFRSLFVWICYLFPIRSYHPEYLDFSWPYHP</sequence>
<protein>
    <submittedName>
        <fullName evidence="1">Uncharacterized protein</fullName>
    </submittedName>
</protein>
<reference evidence="1 2" key="1">
    <citation type="submission" date="2019-02" db="EMBL/GenBank/DDBJ databases">
        <title>Genome sequencing of the rare red list fungi Hericium alpestre (H. flagellum).</title>
        <authorList>
            <person name="Buettner E."/>
            <person name="Kellner H."/>
        </authorList>
    </citation>
    <scope>NUCLEOTIDE SEQUENCE [LARGE SCALE GENOMIC DNA]</scope>
    <source>
        <strain evidence="1 2">DSM 108284</strain>
    </source>
</reference>
<gene>
    <name evidence="1" type="ORF">EWM64_g7973</name>
</gene>
<accession>A0A4Y9ZP55</accession>
<dbReference type="EMBL" id="SFCI01001341">
    <property type="protein sequence ID" value="TFY76040.1"/>
    <property type="molecule type" value="Genomic_DNA"/>
</dbReference>
<keyword evidence="2" id="KW-1185">Reference proteome</keyword>
<organism evidence="1 2">
    <name type="scientific">Hericium alpestre</name>
    <dbReference type="NCBI Taxonomy" id="135208"/>
    <lineage>
        <taxon>Eukaryota</taxon>
        <taxon>Fungi</taxon>
        <taxon>Dikarya</taxon>
        <taxon>Basidiomycota</taxon>
        <taxon>Agaricomycotina</taxon>
        <taxon>Agaricomycetes</taxon>
        <taxon>Russulales</taxon>
        <taxon>Hericiaceae</taxon>
        <taxon>Hericium</taxon>
    </lineage>
</organism>
<name>A0A4Y9ZP55_9AGAM</name>
<proteinExistence type="predicted"/>
<dbReference type="AlphaFoldDB" id="A0A4Y9ZP55"/>
<comment type="caution">
    <text evidence="1">The sequence shown here is derived from an EMBL/GenBank/DDBJ whole genome shotgun (WGS) entry which is preliminary data.</text>
</comment>
<dbReference type="Proteomes" id="UP000298061">
    <property type="component" value="Unassembled WGS sequence"/>
</dbReference>
<evidence type="ECO:0000313" key="2">
    <source>
        <dbReference type="Proteomes" id="UP000298061"/>
    </source>
</evidence>